<evidence type="ECO:0000256" key="3">
    <source>
        <dbReference type="ARBA" id="ARBA00022578"/>
    </source>
</evidence>
<dbReference type="GO" id="GO:0004803">
    <property type="term" value="F:transposase activity"/>
    <property type="evidence" value="ECO:0007669"/>
    <property type="project" value="InterPro"/>
</dbReference>
<sequence length="178" mass="21366">MEQLYLFKEKNTNFSLQLMLKVRVSPHAVLCKTEDYENWKMVLKGLRDRIHYPARGVVIDGDLGLRRACGEVFPKVPIQLCVRHLHSYHVYRLKYQFQGPTEGIKPFLDITHKMLYARNTKHPRHLFKEYNAMRTFFYQRRLEAEVLNFELKMGFIWTHFNCPQLPRTNNLIEASNHW</sequence>
<dbReference type="PROSITE" id="PS01007">
    <property type="entry name" value="TRANSPOSASE_MUTATOR"/>
    <property type="match status" value="1"/>
</dbReference>
<dbReference type="GO" id="GO:0006313">
    <property type="term" value="P:DNA transposition"/>
    <property type="evidence" value="ECO:0007669"/>
    <property type="project" value="InterPro"/>
</dbReference>
<dbReference type="Pfam" id="PF00872">
    <property type="entry name" value="Transposase_mut"/>
    <property type="match status" value="1"/>
</dbReference>
<dbReference type="AlphaFoldDB" id="A0A497E3A2"/>
<reference evidence="8 9" key="1">
    <citation type="submission" date="2018-06" db="EMBL/GenBank/DDBJ databases">
        <title>Extensive metabolic versatility and redundancy in microbially diverse, dynamic hydrothermal sediments.</title>
        <authorList>
            <person name="Dombrowski N."/>
            <person name="Teske A."/>
            <person name="Baker B.J."/>
        </authorList>
    </citation>
    <scope>NUCLEOTIDE SEQUENCE [LARGE SCALE GENOMIC DNA]</scope>
    <source>
        <strain evidence="7">B3_G15</strain>
        <strain evidence="6">B47_G16</strain>
    </source>
</reference>
<keyword evidence="3" id="KW-0815">Transposition</keyword>
<comment type="similarity">
    <text evidence="2">Belongs to the transposase mutator family.</text>
</comment>
<evidence type="ECO:0000313" key="6">
    <source>
        <dbReference type="EMBL" id="RLE08999.1"/>
    </source>
</evidence>
<evidence type="ECO:0000256" key="4">
    <source>
        <dbReference type="ARBA" id="ARBA00023125"/>
    </source>
</evidence>
<evidence type="ECO:0000313" key="9">
    <source>
        <dbReference type="Proteomes" id="UP000280417"/>
    </source>
</evidence>
<name>A0A497E3A2_UNCAE</name>
<evidence type="ECO:0000256" key="1">
    <source>
        <dbReference type="ARBA" id="ARBA00002190"/>
    </source>
</evidence>
<accession>A0A497E3A2</accession>
<evidence type="ECO:0000313" key="7">
    <source>
        <dbReference type="EMBL" id="RLE12374.1"/>
    </source>
</evidence>
<comment type="function">
    <text evidence="1">Required for the transposition of the insertion element.</text>
</comment>
<dbReference type="InterPro" id="IPR001207">
    <property type="entry name" value="Transposase_mutator"/>
</dbReference>
<protein>
    <recommendedName>
        <fullName evidence="10">Mutator family transposase</fullName>
    </recommendedName>
</protein>
<evidence type="ECO:0000313" key="8">
    <source>
        <dbReference type="Proteomes" id="UP000279422"/>
    </source>
</evidence>
<dbReference type="EMBL" id="QMQA01000170">
    <property type="protein sequence ID" value="RLE12374.1"/>
    <property type="molecule type" value="Genomic_DNA"/>
</dbReference>
<dbReference type="GO" id="GO:0003677">
    <property type="term" value="F:DNA binding"/>
    <property type="evidence" value="ECO:0007669"/>
    <property type="project" value="UniProtKB-KW"/>
</dbReference>
<keyword evidence="4" id="KW-0238">DNA-binding</keyword>
<evidence type="ECO:0008006" key="10">
    <source>
        <dbReference type="Google" id="ProtNLM"/>
    </source>
</evidence>
<comment type="caution">
    <text evidence="6">The sequence shown here is derived from an EMBL/GenBank/DDBJ whole genome shotgun (WGS) entry which is preliminary data.</text>
</comment>
<evidence type="ECO:0000256" key="5">
    <source>
        <dbReference type="ARBA" id="ARBA00023172"/>
    </source>
</evidence>
<dbReference type="EMBL" id="QMPZ01000070">
    <property type="protein sequence ID" value="RLE08999.1"/>
    <property type="molecule type" value="Genomic_DNA"/>
</dbReference>
<keyword evidence="5" id="KW-0233">DNA recombination</keyword>
<proteinExistence type="inferred from homology"/>
<dbReference type="Proteomes" id="UP000280417">
    <property type="component" value="Unassembled WGS sequence"/>
</dbReference>
<gene>
    <name evidence="6" type="ORF">DRJ00_05330</name>
    <name evidence="7" type="ORF">DRJ04_06325</name>
</gene>
<dbReference type="Proteomes" id="UP000279422">
    <property type="component" value="Unassembled WGS sequence"/>
</dbReference>
<organism evidence="6 8">
    <name type="scientific">Aerophobetes bacterium</name>
    <dbReference type="NCBI Taxonomy" id="2030807"/>
    <lineage>
        <taxon>Bacteria</taxon>
        <taxon>Candidatus Aerophobota</taxon>
    </lineage>
</organism>
<evidence type="ECO:0000256" key="2">
    <source>
        <dbReference type="ARBA" id="ARBA00010961"/>
    </source>
</evidence>